<comment type="caution">
    <text evidence="2">The sequence shown here is derived from an EMBL/GenBank/DDBJ whole genome shotgun (WGS) entry which is preliminary data.</text>
</comment>
<accession>A0A2V3VNS3</accession>
<dbReference type="InterPro" id="IPR011340">
    <property type="entry name" value="Cys_dSase-rel"/>
</dbReference>
<dbReference type="Gene3D" id="3.90.1150.10">
    <property type="entry name" value="Aspartate Aminotransferase, domain 1"/>
    <property type="match status" value="1"/>
</dbReference>
<evidence type="ECO:0000313" key="2">
    <source>
        <dbReference type="EMBL" id="PXW82468.1"/>
    </source>
</evidence>
<feature type="domain" description="Aminotransferase class V" evidence="1">
    <location>
        <begin position="29"/>
        <end position="400"/>
    </location>
</feature>
<name>A0A2V3VNS3_9BACI</name>
<dbReference type="AlphaFoldDB" id="A0A2V3VNS3"/>
<dbReference type="Gene3D" id="3.40.640.10">
    <property type="entry name" value="Type I PLP-dependent aspartate aminotransferase-like (Major domain)"/>
    <property type="match status" value="1"/>
</dbReference>
<dbReference type="RefSeq" id="WP_110397077.1">
    <property type="nucleotide sequence ID" value="NZ_JADIJL010000001.1"/>
</dbReference>
<dbReference type="SUPFAM" id="SSF53383">
    <property type="entry name" value="PLP-dependent transferases"/>
    <property type="match status" value="1"/>
</dbReference>
<keyword evidence="3" id="KW-1185">Reference proteome</keyword>
<dbReference type="InterPro" id="IPR015421">
    <property type="entry name" value="PyrdxlP-dep_Trfase_major"/>
</dbReference>
<organism evidence="2 3">
    <name type="scientific">Pseudogracilibacillus auburnensis</name>
    <dbReference type="NCBI Taxonomy" id="1494959"/>
    <lineage>
        <taxon>Bacteria</taxon>
        <taxon>Bacillati</taxon>
        <taxon>Bacillota</taxon>
        <taxon>Bacilli</taxon>
        <taxon>Bacillales</taxon>
        <taxon>Bacillaceae</taxon>
        <taxon>Pseudogracilibacillus</taxon>
    </lineage>
</organism>
<dbReference type="InterPro" id="IPR000192">
    <property type="entry name" value="Aminotrans_V_dom"/>
</dbReference>
<proteinExistence type="predicted"/>
<dbReference type="EMBL" id="QJJQ01000018">
    <property type="protein sequence ID" value="PXW82468.1"/>
    <property type="molecule type" value="Genomic_DNA"/>
</dbReference>
<reference evidence="2 3" key="1">
    <citation type="submission" date="2018-05" db="EMBL/GenBank/DDBJ databases">
        <title>Genomic Encyclopedia of Type Strains, Phase IV (KMG-IV): sequencing the most valuable type-strain genomes for metagenomic binning, comparative biology and taxonomic classification.</title>
        <authorList>
            <person name="Goeker M."/>
        </authorList>
    </citation>
    <scope>NUCLEOTIDE SEQUENCE [LARGE SCALE GENOMIC DNA]</scope>
    <source>
        <strain evidence="2 3">DSM 28556</strain>
    </source>
</reference>
<dbReference type="Proteomes" id="UP000247978">
    <property type="component" value="Unassembled WGS sequence"/>
</dbReference>
<dbReference type="NCBIfam" id="TIGR01976">
    <property type="entry name" value="am_tr_V_VC1184"/>
    <property type="match status" value="1"/>
</dbReference>
<evidence type="ECO:0000259" key="1">
    <source>
        <dbReference type="Pfam" id="PF00266"/>
    </source>
</evidence>
<protein>
    <submittedName>
        <fullName evidence="2">Cysteine desulfurase family protein (TIGR01976 family)</fullName>
    </submittedName>
</protein>
<dbReference type="GO" id="GO:0003824">
    <property type="term" value="F:catalytic activity"/>
    <property type="evidence" value="ECO:0007669"/>
    <property type="project" value="UniProtKB-ARBA"/>
</dbReference>
<dbReference type="InterPro" id="IPR015422">
    <property type="entry name" value="PyrdxlP-dep_Trfase_small"/>
</dbReference>
<dbReference type="PANTHER" id="PTHR43586">
    <property type="entry name" value="CYSTEINE DESULFURASE"/>
    <property type="match status" value="1"/>
</dbReference>
<dbReference type="PANTHER" id="PTHR43586:SF21">
    <property type="entry name" value="PYRIDOXAL PHOSPHATE (PLP)-DEPENDENT ASPARTATE AMINOTRANSFERASE SUPERFAMILY"/>
    <property type="match status" value="1"/>
</dbReference>
<gene>
    <name evidence="2" type="ORF">DFR56_11843</name>
</gene>
<sequence length="409" mass="45125">MAIDLYPIDQIREQFPALQRIEQDHFVAYFDGPGGTQVAKSVIDAMATYMKNGVANLGGVYPTSRETAMLVNNAREHVATLLGADKKNIAFGANMTTLAFRIARALSKQWEGEEGNIVVTEMDHHANIDPWITAAKSANLTVHKLPLNPETKTLTLNNIEQFITEGTKLVALGLASNAIGTINDYVSIIHRAKEVGALVALDGVHAVPHFPLHFHDLGVDFLFCSAYKFFGPHIGVVAINEKVFHALEPFKLIPAPTEFPEKLETGTLNFEGLIGVTEAIRFIASIGEGNLLREQLVSAYEKMVRYENNLADRLRDGLAKIDHAILYQAGEDVLKTPTVAFQVEGMEAKMVCHHLAQKDALHLEYGDFYAMTLIEKLGVNGGLVRAGIAPYNTEEEIDRLIYAVKELYK</sequence>
<dbReference type="InterPro" id="IPR015424">
    <property type="entry name" value="PyrdxlP-dep_Trfase"/>
</dbReference>
<dbReference type="OrthoDB" id="9804366at2"/>
<evidence type="ECO:0000313" key="3">
    <source>
        <dbReference type="Proteomes" id="UP000247978"/>
    </source>
</evidence>
<dbReference type="Pfam" id="PF00266">
    <property type="entry name" value="Aminotran_5"/>
    <property type="match status" value="1"/>
</dbReference>